<dbReference type="GeneID" id="11494283"/>
<comment type="function">
    <text evidence="8">Component of the Mediator complex, a coactivator involved in the regulated transcription of nearly all RNA polymerase II-dependent genes. Mediator functions as a bridge to convey information from gene-specific regulatory proteins to the basal RNA polymerase II transcription machinery. Mediator is recruited to promoters by direct interactions with regulatory proteins and serves as a scaffold for the assembly of a functional preinitiation complex with RNA polymerase II and the general transcription factors.</text>
</comment>
<feature type="compositionally biased region" description="Basic and acidic residues" evidence="9">
    <location>
        <begin position="278"/>
        <end position="315"/>
    </location>
</feature>
<evidence type="ECO:0000256" key="3">
    <source>
        <dbReference type="ARBA" id="ARBA00020629"/>
    </source>
</evidence>
<dbReference type="HOGENOM" id="CLU_071875_0_0_1"/>
<dbReference type="GO" id="GO:0070847">
    <property type="term" value="C:core mediator complex"/>
    <property type="evidence" value="ECO:0007669"/>
    <property type="project" value="EnsemblFungi"/>
</dbReference>
<protein>
    <recommendedName>
        <fullName evidence="3 8">Mediator of RNA polymerase II transcription subunit 4</fullName>
    </recommendedName>
    <alternativeName>
        <fullName evidence="7 8">Mediator complex subunit 4</fullName>
    </alternativeName>
</protein>
<gene>
    <name evidence="10" type="primary">NDAI0J01320</name>
    <name evidence="8" type="synonym">MED4</name>
    <name evidence="10" type="ordered locus">NDAI_0J01320</name>
</gene>
<keyword evidence="8" id="KW-0010">Activator</keyword>
<dbReference type="eggNOG" id="ENOG502RXM0">
    <property type="taxonomic scope" value="Eukaryota"/>
</dbReference>
<feature type="region of interest" description="Disordered" evidence="9">
    <location>
        <begin position="250"/>
        <end position="334"/>
    </location>
</feature>
<dbReference type="GO" id="GO:0003712">
    <property type="term" value="F:transcription coregulator activity"/>
    <property type="evidence" value="ECO:0007669"/>
    <property type="project" value="InterPro"/>
</dbReference>
<dbReference type="OrthoDB" id="1929813at2759"/>
<dbReference type="GO" id="GO:0032968">
    <property type="term" value="P:positive regulation of transcription elongation by RNA polymerase II"/>
    <property type="evidence" value="ECO:0007669"/>
    <property type="project" value="EnsemblFungi"/>
</dbReference>
<dbReference type="Pfam" id="PF10018">
    <property type="entry name" value="Med4"/>
    <property type="match status" value="1"/>
</dbReference>
<evidence type="ECO:0000256" key="9">
    <source>
        <dbReference type="SAM" id="MobiDB-lite"/>
    </source>
</evidence>
<reference evidence="10 11" key="1">
    <citation type="journal article" date="2011" name="Proc. Natl. Acad. Sci. U.S.A.">
        <title>Evolutionary erosion of yeast sex chromosomes by mating-type switching accidents.</title>
        <authorList>
            <person name="Gordon J.L."/>
            <person name="Armisen D."/>
            <person name="Proux-Wera E."/>
            <person name="Oheigeartaigh S.S."/>
            <person name="Byrne K.P."/>
            <person name="Wolfe K.H."/>
        </authorList>
    </citation>
    <scope>NUCLEOTIDE SEQUENCE [LARGE SCALE GENOMIC DNA]</scope>
    <source>
        <strain evidence="11">ATCC 10597 / BCRC 20456 / CBS 421 / NBRC 0211 / NRRL Y-12639</strain>
    </source>
</reference>
<dbReference type="RefSeq" id="XP_003672267.1">
    <property type="nucleotide sequence ID" value="XM_003672219.1"/>
</dbReference>
<evidence type="ECO:0000256" key="2">
    <source>
        <dbReference type="ARBA" id="ARBA00009626"/>
    </source>
</evidence>
<evidence type="ECO:0000313" key="10">
    <source>
        <dbReference type="EMBL" id="CCD27024.1"/>
    </source>
</evidence>
<evidence type="ECO:0000256" key="5">
    <source>
        <dbReference type="ARBA" id="ARBA00023163"/>
    </source>
</evidence>
<proteinExistence type="inferred from homology"/>
<keyword evidence="5 8" id="KW-0804">Transcription</keyword>
<dbReference type="GO" id="GO:0000979">
    <property type="term" value="F:RNA polymerase II core promoter sequence-specific DNA binding"/>
    <property type="evidence" value="ECO:0007669"/>
    <property type="project" value="EnsemblFungi"/>
</dbReference>
<evidence type="ECO:0000313" key="11">
    <source>
        <dbReference type="Proteomes" id="UP000000689"/>
    </source>
</evidence>
<organism evidence="10 11">
    <name type="scientific">Naumovozyma dairenensis (strain ATCC 10597 / BCRC 20456 / CBS 421 / NBRC 0211 / NRRL Y-12639)</name>
    <name type="common">Saccharomyces dairenensis</name>
    <dbReference type="NCBI Taxonomy" id="1071378"/>
    <lineage>
        <taxon>Eukaryota</taxon>
        <taxon>Fungi</taxon>
        <taxon>Dikarya</taxon>
        <taxon>Ascomycota</taxon>
        <taxon>Saccharomycotina</taxon>
        <taxon>Saccharomycetes</taxon>
        <taxon>Saccharomycetales</taxon>
        <taxon>Saccharomycetaceae</taxon>
        <taxon>Naumovozyma</taxon>
    </lineage>
</organism>
<dbReference type="KEGG" id="ndi:NDAI_0J01320"/>
<keyword evidence="6 8" id="KW-0539">Nucleus</keyword>
<comment type="subcellular location">
    <subcellularLocation>
        <location evidence="1 8">Nucleus</location>
    </subcellularLocation>
</comment>
<dbReference type="GO" id="GO:0051123">
    <property type="term" value="P:RNA polymerase II preinitiation complex assembly"/>
    <property type="evidence" value="ECO:0007669"/>
    <property type="project" value="EnsemblFungi"/>
</dbReference>
<evidence type="ECO:0000256" key="1">
    <source>
        <dbReference type="ARBA" id="ARBA00004123"/>
    </source>
</evidence>
<dbReference type="GO" id="GO:0034605">
    <property type="term" value="P:cellular response to heat"/>
    <property type="evidence" value="ECO:0007669"/>
    <property type="project" value="EnsemblFungi"/>
</dbReference>
<dbReference type="GO" id="GO:0060261">
    <property type="term" value="P:positive regulation of transcription initiation by RNA polymerase II"/>
    <property type="evidence" value="ECO:0007669"/>
    <property type="project" value="EnsemblFungi"/>
</dbReference>
<comment type="subunit">
    <text evidence="8">Component of the Mediator complex.</text>
</comment>
<evidence type="ECO:0000256" key="6">
    <source>
        <dbReference type="ARBA" id="ARBA00023242"/>
    </source>
</evidence>
<dbReference type="OMA" id="PFQIHPN"/>
<dbReference type="GO" id="GO:0016592">
    <property type="term" value="C:mediator complex"/>
    <property type="evidence" value="ECO:0007669"/>
    <property type="project" value="InterPro"/>
</dbReference>
<comment type="similarity">
    <text evidence="2 8">Belongs to the Mediator complex subunit 4 family.</text>
</comment>
<dbReference type="AlphaFoldDB" id="G0WGU6"/>
<dbReference type="STRING" id="1071378.G0WGU6"/>
<dbReference type="PANTHER" id="PTHR13208:SF2">
    <property type="entry name" value="MEDIATOR OF RNA POLYMERASE II TRANSCRIPTION SUBUNIT 4"/>
    <property type="match status" value="1"/>
</dbReference>
<dbReference type="PANTHER" id="PTHR13208">
    <property type="entry name" value="MEDIATOR OF RNA POLYMERASE II TRANSCRIPTION SUBUNIT 4"/>
    <property type="match status" value="1"/>
</dbReference>
<evidence type="ECO:0000256" key="4">
    <source>
        <dbReference type="ARBA" id="ARBA00023015"/>
    </source>
</evidence>
<name>G0WGU6_NAUDC</name>
<sequence>MSLQDTTKFSNDFITETTTTAADTTTVAANPNTRTTSANHLRASSVSLLAEAVTNGTPSSSEFNRSYDNDSSKDVLSEVRIYDDIITYEKALSRLIDSVDKFKPNLNIAQELIQADKSLFDTLNSFIQYDEIDLHLKALETKASKIDELTQSTLQTLNECHDDLNKLPTLPQIEFELNTILNQRTKINSTILLDYATKLSKFTKIPPTFDKGSIGPNNFIWPAEDSLRRGMLAMASLKADQLTYIPGQAQSMSKEKALPTEVQETQEQTQTQQQDQEEQPRRESFVFSGKNKEEEEETTHTHEDSKRKQEEKDHESGDEDAMDIDLDLFNPDEF</sequence>
<keyword evidence="4 8" id="KW-0805">Transcription regulation</keyword>
<dbReference type="InterPro" id="IPR019258">
    <property type="entry name" value="Mediator_Med4"/>
</dbReference>
<keyword evidence="11" id="KW-1185">Reference proteome</keyword>
<accession>G0WGU6</accession>
<dbReference type="EMBL" id="HE580276">
    <property type="protein sequence ID" value="CCD27024.1"/>
    <property type="molecule type" value="Genomic_DNA"/>
</dbReference>
<feature type="compositionally biased region" description="Acidic residues" evidence="9">
    <location>
        <begin position="316"/>
        <end position="334"/>
    </location>
</feature>
<dbReference type="Proteomes" id="UP000000689">
    <property type="component" value="Chromosome 10"/>
</dbReference>
<evidence type="ECO:0000256" key="8">
    <source>
        <dbReference type="RuleBase" id="RU364141"/>
    </source>
</evidence>
<evidence type="ECO:0000256" key="7">
    <source>
        <dbReference type="ARBA" id="ARBA00031257"/>
    </source>
</evidence>
<feature type="compositionally biased region" description="Low complexity" evidence="9">
    <location>
        <begin position="260"/>
        <end position="274"/>
    </location>
</feature>